<dbReference type="EMBL" id="CP117411">
    <property type="protein sequence ID" value="WCT73946.1"/>
    <property type="molecule type" value="Genomic_DNA"/>
</dbReference>
<dbReference type="RefSeq" id="WP_273688598.1">
    <property type="nucleotide sequence ID" value="NZ_CP117411.1"/>
</dbReference>
<evidence type="ECO:0000313" key="2">
    <source>
        <dbReference type="Proteomes" id="UP001220395"/>
    </source>
</evidence>
<keyword evidence="2" id="KW-1185">Reference proteome</keyword>
<evidence type="ECO:0008006" key="3">
    <source>
        <dbReference type="Google" id="ProtNLM"/>
    </source>
</evidence>
<name>A0ABY7TMG0_9SPHN</name>
<evidence type="ECO:0000313" key="1">
    <source>
        <dbReference type="EMBL" id="WCT73946.1"/>
    </source>
</evidence>
<dbReference type="Proteomes" id="UP001220395">
    <property type="component" value="Chromosome"/>
</dbReference>
<protein>
    <recommendedName>
        <fullName evidence="3">XRE family transcriptional regulator</fullName>
    </recommendedName>
</protein>
<accession>A0ABY7TMG0</accession>
<reference evidence="1 2" key="1">
    <citation type="submission" date="2023-02" db="EMBL/GenBank/DDBJ databases">
        <title>Genome sequence of Sphingomonas naphthae.</title>
        <authorList>
            <person name="Kim S."/>
            <person name="Heo J."/>
            <person name="Kwon S.-W."/>
        </authorList>
    </citation>
    <scope>NUCLEOTIDE SEQUENCE [LARGE SCALE GENOMIC DNA]</scope>
    <source>
        <strain evidence="1 2">KACC 18716</strain>
    </source>
</reference>
<gene>
    <name evidence="1" type="ORF">PQ455_01555</name>
</gene>
<proteinExistence type="predicted"/>
<organism evidence="1 2">
    <name type="scientific">Sphingomonas naphthae</name>
    <dbReference type="NCBI Taxonomy" id="1813468"/>
    <lineage>
        <taxon>Bacteria</taxon>
        <taxon>Pseudomonadati</taxon>
        <taxon>Pseudomonadota</taxon>
        <taxon>Alphaproteobacteria</taxon>
        <taxon>Sphingomonadales</taxon>
        <taxon>Sphingomonadaceae</taxon>
        <taxon>Sphingomonas</taxon>
    </lineage>
</organism>
<sequence>MLMPPEQIDQKFTQAGWSIDPHVCPDCRASRTKEKPMASKPSPAAMKAQVQMIGLLSEHFDTDAGAYAVGWSDKKIADETGVSPATVAEFRLAGFGEIKEPAAICALRADINALDQLSREHQAIVQSEIASLRSKLAQVSAKVVA</sequence>